<name>A0ABT8MBN1_9EURY</name>
<organism evidence="2 3">
    <name type="scientific">Methanoculleus frigidifontis</name>
    <dbReference type="NCBI Taxonomy" id="2584085"/>
    <lineage>
        <taxon>Archaea</taxon>
        <taxon>Methanobacteriati</taxon>
        <taxon>Methanobacteriota</taxon>
        <taxon>Stenosarchaea group</taxon>
        <taxon>Methanomicrobia</taxon>
        <taxon>Methanomicrobiales</taxon>
        <taxon>Methanomicrobiaceae</taxon>
        <taxon>Methanoculleus</taxon>
    </lineage>
</organism>
<dbReference type="EMBL" id="VCYH01000007">
    <property type="protein sequence ID" value="MDN7025337.1"/>
    <property type="molecule type" value="Genomic_DNA"/>
</dbReference>
<evidence type="ECO:0000256" key="1">
    <source>
        <dbReference type="SAM" id="MobiDB-lite"/>
    </source>
</evidence>
<gene>
    <name evidence="2" type="ORF">FGU65_10605</name>
</gene>
<sequence length="200" mass="21414">MSDKKEVTIGITINLENYENLRLEVEGKVESQQDADDLIAFLDGMLARLGRGDAATADRIDAYRRRVLATGIDISKMGEAAPPPAPKQEQKPIVAEAAAEGEKSAPQTPEECPTGVIQEAIPPAPKQPHPPVHPKPPEQKKEAAPAPEPAKEPTAPESKPPAEEAEAVCEVCGAPVAKSQAKLAQLFTSRTLCKKCMEQQ</sequence>
<comment type="caution">
    <text evidence="2">The sequence shown here is derived from an EMBL/GenBank/DDBJ whole genome shotgun (WGS) entry which is preliminary data.</text>
</comment>
<keyword evidence="3" id="KW-1185">Reference proteome</keyword>
<feature type="compositionally biased region" description="Pro residues" evidence="1">
    <location>
        <begin position="122"/>
        <end position="134"/>
    </location>
</feature>
<feature type="region of interest" description="Disordered" evidence="1">
    <location>
        <begin position="75"/>
        <end position="166"/>
    </location>
</feature>
<dbReference type="RefSeq" id="WP_301664488.1">
    <property type="nucleotide sequence ID" value="NZ_VCYH01000007.1"/>
</dbReference>
<evidence type="ECO:0000313" key="2">
    <source>
        <dbReference type="EMBL" id="MDN7025337.1"/>
    </source>
</evidence>
<dbReference type="Proteomes" id="UP001168338">
    <property type="component" value="Unassembled WGS sequence"/>
</dbReference>
<protein>
    <submittedName>
        <fullName evidence="2">Uncharacterized protein</fullName>
    </submittedName>
</protein>
<proteinExistence type="predicted"/>
<accession>A0ABT8MBN1</accession>
<evidence type="ECO:0000313" key="3">
    <source>
        <dbReference type="Proteomes" id="UP001168338"/>
    </source>
</evidence>
<reference evidence="2" key="1">
    <citation type="submission" date="2019-05" db="EMBL/GenBank/DDBJ databases">
        <title>Methanoculleus sp. FWC-SCC1, a methanogenic archaeon isolated from deep marine cold seep.</title>
        <authorList>
            <person name="Chen Y.-W."/>
            <person name="Chen S.-C."/>
            <person name="Teng N.-H."/>
            <person name="Lai M.-C."/>
        </authorList>
    </citation>
    <scope>NUCLEOTIDE SEQUENCE</scope>
    <source>
        <strain evidence="2">FWC-SCC1</strain>
    </source>
</reference>